<accession>A0A9X0DBQ5</accession>
<feature type="domain" description="SUEL-type lectin" evidence="1">
    <location>
        <begin position="160"/>
        <end position="249"/>
    </location>
</feature>
<evidence type="ECO:0000313" key="3">
    <source>
        <dbReference type="Proteomes" id="UP001163046"/>
    </source>
</evidence>
<sequence>MERKFVQSPGCTIPRMYNPQGVQSPGCTIPRVYNPQGVQSPECTIPRVYNPQGVQSPRCTIPRVYNPQGVQSTGCTIPRVYNPQGVQSPGCTIPRVYNPQGVQSPGCTIPRVYNPQGAQSPECRMASKKDDIKSSAMHGIQQKSFQLIFVNVYFFVLVTVCDGYTRQIDCFDGQHIHVDEASYGRQDRRTCRAIGAGSTSDTDCDASVSGRLQQLCNNQKSCSLSANSALFGDPCPGTYKYLQVEYHCHRD</sequence>
<dbReference type="Proteomes" id="UP001163046">
    <property type="component" value="Unassembled WGS sequence"/>
</dbReference>
<reference evidence="2" key="1">
    <citation type="submission" date="2023-01" db="EMBL/GenBank/DDBJ databases">
        <title>Genome assembly of the deep-sea coral Lophelia pertusa.</title>
        <authorList>
            <person name="Herrera S."/>
            <person name="Cordes E."/>
        </authorList>
    </citation>
    <scope>NUCLEOTIDE SEQUENCE</scope>
    <source>
        <strain evidence="2">USNM1676648</strain>
        <tissue evidence="2">Polyp</tissue>
    </source>
</reference>
<name>A0A9X0DBQ5_9CNID</name>
<dbReference type="PROSITE" id="PS50228">
    <property type="entry name" value="SUEL_LECTIN"/>
    <property type="match status" value="1"/>
</dbReference>
<gene>
    <name evidence="2" type="ORF">OS493_003470</name>
</gene>
<dbReference type="PANTHER" id="PTHR46780">
    <property type="entry name" value="PROTEIN EVA-1"/>
    <property type="match status" value="1"/>
</dbReference>
<dbReference type="InterPro" id="IPR043159">
    <property type="entry name" value="Lectin_gal-bd_sf"/>
</dbReference>
<evidence type="ECO:0000313" key="2">
    <source>
        <dbReference type="EMBL" id="KAJ7393806.1"/>
    </source>
</evidence>
<dbReference type="InterPro" id="IPR000922">
    <property type="entry name" value="Lectin_gal-bd_dom"/>
</dbReference>
<dbReference type="CDD" id="cd22827">
    <property type="entry name" value="Gal_Rha_Lectin_SUL-I-like"/>
    <property type="match status" value="1"/>
</dbReference>
<evidence type="ECO:0000259" key="1">
    <source>
        <dbReference type="PROSITE" id="PS50228"/>
    </source>
</evidence>
<dbReference type="AlphaFoldDB" id="A0A9X0DBQ5"/>
<comment type="caution">
    <text evidence="2">The sequence shown here is derived from an EMBL/GenBank/DDBJ whole genome shotgun (WGS) entry which is preliminary data.</text>
</comment>
<dbReference type="FunFam" id="2.60.120.740:FF:000001">
    <property type="entry name" value="Adhesion G protein-coupled receptor L2"/>
    <property type="match status" value="1"/>
</dbReference>
<organism evidence="2 3">
    <name type="scientific">Desmophyllum pertusum</name>
    <dbReference type="NCBI Taxonomy" id="174260"/>
    <lineage>
        <taxon>Eukaryota</taxon>
        <taxon>Metazoa</taxon>
        <taxon>Cnidaria</taxon>
        <taxon>Anthozoa</taxon>
        <taxon>Hexacorallia</taxon>
        <taxon>Scleractinia</taxon>
        <taxon>Caryophylliina</taxon>
        <taxon>Caryophylliidae</taxon>
        <taxon>Desmophyllum</taxon>
    </lineage>
</organism>
<proteinExistence type="predicted"/>
<keyword evidence="3" id="KW-1185">Reference proteome</keyword>
<dbReference type="GO" id="GO:0030246">
    <property type="term" value="F:carbohydrate binding"/>
    <property type="evidence" value="ECO:0007669"/>
    <property type="project" value="InterPro"/>
</dbReference>
<dbReference type="Gene3D" id="2.60.120.740">
    <property type="match status" value="1"/>
</dbReference>
<dbReference type="OrthoDB" id="1100386at2759"/>
<protein>
    <recommendedName>
        <fullName evidence="1">SUEL-type lectin domain-containing protein</fullName>
    </recommendedName>
</protein>
<dbReference type="Pfam" id="PF02140">
    <property type="entry name" value="SUEL_Lectin"/>
    <property type="match status" value="1"/>
</dbReference>
<dbReference type="EMBL" id="MU825397">
    <property type="protein sequence ID" value="KAJ7393806.1"/>
    <property type="molecule type" value="Genomic_DNA"/>
</dbReference>